<feature type="transmembrane region" description="Helical" evidence="1">
    <location>
        <begin position="20"/>
        <end position="37"/>
    </location>
</feature>
<evidence type="ECO:0000313" key="3">
    <source>
        <dbReference type="Proteomes" id="UP000199315"/>
    </source>
</evidence>
<dbReference type="RefSeq" id="WP_091234556.1">
    <property type="nucleotide sequence ID" value="NZ_FMKA01000015.1"/>
</dbReference>
<keyword evidence="1" id="KW-0472">Membrane</keyword>
<dbReference type="AlphaFoldDB" id="A0A1D3TV02"/>
<dbReference type="EMBL" id="FMKA01000015">
    <property type="protein sequence ID" value="SCP97924.1"/>
    <property type="molecule type" value="Genomic_DNA"/>
</dbReference>
<evidence type="ECO:0000256" key="1">
    <source>
        <dbReference type="SAM" id="Phobius"/>
    </source>
</evidence>
<feature type="transmembrane region" description="Helical" evidence="1">
    <location>
        <begin position="43"/>
        <end position="70"/>
    </location>
</feature>
<accession>A0A1D3TV02</accession>
<keyword evidence="3" id="KW-1185">Reference proteome</keyword>
<reference evidence="2 3" key="1">
    <citation type="submission" date="2016-09" db="EMBL/GenBank/DDBJ databases">
        <authorList>
            <person name="Capua I."/>
            <person name="De Benedictis P."/>
            <person name="Joannis T."/>
            <person name="Lombin L.H."/>
            <person name="Cattoli G."/>
        </authorList>
    </citation>
    <scope>NUCLEOTIDE SEQUENCE [LARGE SCALE GENOMIC DNA]</scope>
    <source>
        <strain evidence="2 3">GluBS11</strain>
    </source>
</reference>
<protein>
    <submittedName>
        <fullName evidence="2">Uncharacterized protein</fullName>
    </submittedName>
</protein>
<keyword evidence="1" id="KW-0812">Transmembrane</keyword>
<keyword evidence="1" id="KW-1133">Transmembrane helix</keyword>
<dbReference type="Proteomes" id="UP000199315">
    <property type="component" value="Unassembled WGS sequence"/>
</dbReference>
<proteinExistence type="predicted"/>
<evidence type="ECO:0000313" key="2">
    <source>
        <dbReference type="EMBL" id="SCP97924.1"/>
    </source>
</evidence>
<gene>
    <name evidence="2" type="ORF">SAMN05421730_10157</name>
</gene>
<name>A0A1D3TV02_9FIRM</name>
<organism evidence="2 3">
    <name type="scientific">Anaerobium acetethylicum</name>
    <dbReference type="NCBI Taxonomy" id="1619234"/>
    <lineage>
        <taxon>Bacteria</taxon>
        <taxon>Bacillati</taxon>
        <taxon>Bacillota</taxon>
        <taxon>Clostridia</taxon>
        <taxon>Lachnospirales</taxon>
        <taxon>Lachnospiraceae</taxon>
        <taxon>Anaerobium</taxon>
    </lineage>
</organism>
<sequence>MNKLNKKKLNEKKWKCFNSVLNFMLFMIIFKVSELINDNFFNGVFWTGLLVAIVLAFVFSPIEIFIVCVVEKSVFLRKPFEEKE</sequence>